<dbReference type="AlphaFoldDB" id="A0A6J6BYU9"/>
<dbReference type="GO" id="GO:0016787">
    <property type="term" value="F:hydrolase activity"/>
    <property type="evidence" value="ECO:0007669"/>
    <property type="project" value="UniProtKB-KW"/>
</dbReference>
<dbReference type="PANTHER" id="PTHR11203">
    <property type="entry name" value="CLEAVAGE AND POLYADENYLATION SPECIFICITY FACTOR FAMILY MEMBER"/>
    <property type="match status" value="1"/>
</dbReference>
<dbReference type="InterPro" id="IPR050698">
    <property type="entry name" value="MBL"/>
</dbReference>
<protein>
    <submittedName>
        <fullName evidence="4">Unannotated protein</fullName>
    </submittedName>
</protein>
<reference evidence="4" key="1">
    <citation type="submission" date="2020-05" db="EMBL/GenBank/DDBJ databases">
        <authorList>
            <person name="Chiriac C."/>
            <person name="Salcher M."/>
            <person name="Ghai R."/>
            <person name="Kavagutti S V."/>
        </authorList>
    </citation>
    <scope>NUCLEOTIDE SEQUENCE</scope>
</reference>
<dbReference type="PANTHER" id="PTHR11203:SF37">
    <property type="entry name" value="INTEGRATOR COMPLEX SUBUNIT 11"/>
    <property type="match status" value="1"/>
</dbReference>
<dbReference type="CDD" id="cd16295">
    <property type="entry name" value="TTHA0252-CPSF-like_MBL-fold"/>
    <property type="match status" value="1"/>
</dbReference>
<dbReference type="SMART" id="SM01027">
    <property type="entry name" value="Beta-Casp"/>
    <property type="match status" value="1"/>
</dbReference>
<dbReference type="Gene3D" id="3.60.15.10">
    <property type="entry name" value="Ribonuclease Z/Hydroxyacylglutathione hydrolase-like"/>
    <property type="match status" value="1"/>
</dbReference>
<dbReference type="SUPFAM" id="SSF56281">
    <property type="entry name" value="Metallo-hydrolase/oxidoreductase"/>
    <property type="match status" value="1"/>
</dbReference>
<dbReference type="InterPro" id="IPR022712">
    <property type="entry name" value="Beta_Casp"/>
</dbReference>
<dbReference type="Pfam" id="PF10996">
    <property type="entry name" value="Beta-Casp"/>
    <property type="match status" value="1"/>
</dbReference>
<dbReference type="Pfam" id="PF07521">
    <property type="entry name" value="RMMBL"/>
    <property type="match status" value="1"/>
</dbReference>
<dbReference type="EMBL" id="CAEZSS010000051">
    <property type="protein sequence ID" value="CAB4544014.1"/>
    <property type="molecule type" value="Genomic_DNA"/>
</dbReference>
<keyword evidence="1" id="KW-0378">Hydrolase</keyword>
<dbReference type="SMART" id="SM00849">
    <property type="entry name" value="Lactamase_B"/>
    <property type="match status" value="1"/>
</dbReference>
<evidence type="ECO:0000256" key="1">
    <source>
        <dbReference type="ARBA" id="ARBA00022801"/>
    </source>
</evidence>
<sequence length="463" mass="50988">MSNVSISFLGATDTVTGSRFLITGPKSRVLIDCGMFQGLKKDRLKNWEPFAADPRSIDAVILSHAHLDHCGYLPVLVKDGFSGPIYSSEYTKDLAAVILNDSARLQTEDARYASKKGYSKHNPPKALYGPDEVEKTLPLFKTLKFASKTQITEDCAVTFFPSGHILGAAFIVVEMAGKKFLFTNDLGRNNHPLLVPPVLPPQEGIDVVITESTYGDRVHEDASNIFADQINAALRRGGKILIPAFAVDRTEVILMNIRQLIQDKKIPQTPIYVDSPMALKALDYYRAAINEGSAEIRPEIVSTWQGKDPFDPGMLNQMRTTEESISLNKILTNAIIISASGMGTGGRVVHHLEQILPDHTSTVILVGFQAAGTRGRSLLDGMTQIKMFGQFVPVNAKIEHIESFSVHADSNELITWLKVIKNPQKVFVVHGDPTSAQTFAQRLKSELSWDAITPNFATDYPIN</sequence>
<evidence type="ECO:0000259" key="3">
    <source>
        <dbReference type="SMART" id="SM01027"/>
    </source>
</evidence>
<dbReference type="GO" id="GO:0004521">
    <property type="term" value="F:RNA endonuclease activity"/>
    <property type="evidence" value="ECO:0007669"/>
    <property type="project" value="TreeGrafter"/>
</dbReference>
<feature type="domain" description="Metallo-beta-lactamase" evidence="2">
    <location>
        <begin position="16"/>
        <end position="229"/>
    </location>
</feature>
<evidence type="ECO:0000313" key="4">
    <source>
        <dbReference type="EMBL" id="CAB4544014.1"/>
    </source>
</evidence>
<dbReference type="Pfam" id="PF00753">
    <property type="entry name" value="Lactamase_B"/>
    <property type="match status" value="1"/>
</dbReference>
<dbReference type="InterPro" id="IPR011108">
    <property type="entry name" value="RMMBL"/>
</dbReference>
<dbReference type="Gene3D" id="3.40.50.10890">
    <property type="match status" value="1"/>
</dbReference>
<dbReference type="InterPro" id="IPR036866">
    <property type="entry name" value="RibonucZ/Hydroxyglut_hydro"/>
</dbReference>
<dbReference type="InterPro" id="IPR001279">
    <property type="entry name" value="Metallo-B-lactamas"/>
</dbReference>
<name>A0A6J6BYU9_9ZZZZ</name>
<proteinExistence type="predicted"/>
<gene>
    <name evidence="4" type="ORF">UFOPK1505_00372</name>
</gene>
<evidence type="ECO:0000259" key="2">
    <source>
        <dbReference type="SMART" id="SM00849"/>
    </source>
</evidence>
<feature type="domain" description="Beta-Casp" evidence="3">
    <location>
        <begin position="250"/>
        <end position="378"/>
    </location>
</feature>
<organism evidence="4">
    <name type="scientific">freshwater metagenome</name>
    <dbReference type="NCBI Taxonomy" id="449393"/>
    <lineage>
        <taxon>unclassified sequences</taxon>
        <taxon>metagenomes</taxon>
        <taxon>ecological metagenomes</taxon>
    </lineage>
</organism>
<accession>A0A6J6BYU9</accession>